<comment type="subcellular location">
    <subcellularLocation>
        <location evidence="10">Cell inner membrane</location>
    </subcellularLocation>
    <subcellularLocation>
        <location evidence="2">Cell membrane</location>
        <topology evidence="2">Single-pass membrane protein</topology>
    </subcellularLocation>
</comment>
<reference evidence="11" key="1">
    <citation type="journal article" date="2015" name="BMC Genomics">
        <title>Genome mining reveals unlocked bioactive potential of marine Gram-negative bacteria.</title>
        <authorList>
            <person name="Machado H."/>
            <person name="Sonnenschein E.C."/>
            <person name="Melchiorsen J."/>
            <person name="Gram L."/>
        </authorList>
    </citation>
    <scope>NUCLEOTIDE SEQUENCE</scope>
    <source>
        <strain evidence="11">S2052</strain>
    </source>
</reference>
<name>A0A1V0I9B7_9VIBR</name>
<organism evidence="11">
    <name type="scientific">Vibrio coralliilyticus</name>
    <dbReference type="NCBI Taxonomy" id="190893"/>
    <lineage>
        <taxon>Bacteria</taxon>
        <taxon>Pseudomonadati</taxon>
        <taxon>Pseudomonadota</taxon>
        <taxon>Gammaproteobacteria</taxon>
        <taxon>Vibrionales</taxon>
        <taxon>Vibrionaceae</taxon>
        <taxon>Vibrio</taxon>
    </lineage>
</organism>
<keyword evidence="11" id="KW-0966">Cell projection</keyword>
<dbReference type="RefSeq" id="WP_019277545.1">
    <property type="nucleotide sequence ID" value="NZ_CP031472.1"/>
</dbReference>
<comment type="similarity">
    <text evidence="3 10">Belongs to the FliL family.</text>
</comment>
<dbReference type="EMBL" id="JXXR01000001">
    <property type="protein sequence ID" value="KJY78189.1"/>
    <property type="molecule type" value="Genomic_DNA"/>
</dbReference>
<sequence length="165" mass="18647">MTKKQMIAVFSAMILTSALVSAATVVGGIWFLKQSGNSNNSESFFADSPLAFLTEERNPAQTPSFHSLDKIVLSVKGKRQTHFVMLEVAIETRRPERIQNIDDYMPIVRNSLLKLFSDKTYEDLHQDGAVNLLQNQVKQTVLLAFEKTDILRDIDDVLLTKYVVQ</sequence>
<evidence type="ECO:0000256" key="7">
    <source>
        <dbReference type="ARBA" id="ARBA00022779"/>
    </source>
</evidence>
<evidence type="ECO:0000256" key="10">
    <source>
        <dbReference type="RuleBase" id="RU364125"/>
    </source>
</evidence>
<evidence type="ECO:0000256" key="9">
    <source>
        <dbReference type="ARBA" id="ARBA00023136"/>
    </source>
</evidence>
<dbReference type="Pfam" id="PF03748">
    <property type="entry name" value="FliL"/>
    <property type="match status" value="1"/>
</dbReference>
<dbReference type="GO" id="GO:0009425">
    <property type="term" value="C:bacterial-type flagellum basal body"/>
    <property type="evidence" value="ECO:0007669"/>
    <property type="project" value="InterPro"/>
</dbReference>
<keyword evidence="11" id="KW-0282">Flagellum</keyword>
<dbReference type="InterPro" id="IPR005503">
    <property type="entry name" value="FliL"/>
</dbReference>
<accession>A0A1V0I9B7</accession>
<keyword evidence="8" id="KW-1133">Transmembrane helix</keyword>
<keyword evidence="5 10" id="KW-0145">Chemotaxis</keyword>
<protein>
    <recommendedName>
        <fullName evidence="10">Flagellar protein FliL</fullName>
    </recommendedName>
</protein>
<dbReference type="GO" id="GO:0006935">
    <property type="term" value="P:chemotaxis"/>
    <property type="evidence" value="ECO:0007669"/>
    <property type="project" value="UniProtKB-KW"/>
</dbReference>
<dbReference type="OrthoDB" id="5815057at2"/>
<dbReference type="GO" id="GO:0071978">
    <property type="term" value="P:bacterial-type flagellum-dependent swarming motility"/>
    <property type="evidence" value="ECO:0007669"/>
    <property type="project" value="TreeGrafter"/>
</dbReference>
<keyword evidence="6" id="KW-0812">Transmembrane</keyword>
<dbReference type="AlphaFoldDB" id="A0A1V0I9B7"/>
<evidence type="ECO:0000256" key="5">
    <source>
        <dbReference type="ARBA" id="ARBA00022500"/>
    </source>
</evidence>
<keyword evidence="4" id="KW-1003">Cell membrane</keyword>
<keyword evidence="11" id="KW-0969">Cilium</keyword>
<dbReference type="STRING" id="190893.BA953_13525"/>
<dbReference type="PANTHER" id="PTHR35091">
    <property type="entry name" value="FLAGELLAR PROTEIN FLIL"/>
    <property type="match status" value="1"/>
</dbReference>
<dbReference type="PANTHER" id="PTHR35091:SF2">
    <property type="entry name" value="FLAGELLAR PROTEIN FLIL"/>
    <property type="match status" value="1"/>
</dbReference>
<evidence type="ECO:0000256" key="6">
    <source>
        <dbReference type="ARBA" id="ARBA00022692"/>
    </source>
</evidence>
<evidence type="ECO:0000313" key="11">
    <source>
        <dbReference type="EMBL" id="KJY78189.1"/>
    </source>
</evidence>
<evidence type="ECO:0000256" key="2">
    <source>
        <dbReference type="ARBA" id="ARBA00004162"/>
    </source>
</evidence>
<keyword evidence="7 10" id="KW-0283">Flagellar rotation</keyword>
<evidence type="ECO:0000256" key="3">
    <source>
        <dbReference type="ARBA" id="ARBA00008281"/>
    </source>
</evidence>
<comment type="function">
    <text evidence="1 10">Controls the rotational direction of flagella during chemotaxis.</text>
</comment>
<keyword evidence="9 10" id="KW-0472">Membrane</keyword>
<evidence type="ECO:0000256" key="1">
    <source>
        <dbReference type="ARBA" id="ARBA00002254"/>
    </source>
</evidence>
<keyword evidence="10" id="KW-0997">Cell inner membrane</keyword>
<evidence type="ECO:0000256" key="4">
    <source>
        <dbReference type="ARBA" id="ARBA00022475"/>
    </source>
</evidence>
<evidence type="ECO:0000256" key="8">
    <source>
        <dbReference type="ARBA" id="ARBA00022989"/>
    </source>
</evidence>
<gene>
    <name evidence="11" type="ORF">TW71_03965</name>
</gene>
<proteinExistence type="inferred from homology"/>
<dbReference type="GO" id="GO:0005886">
    <property type="term" value="C:plasma membrane"/>
    <property type="evidence" value="ECO:0007669"/>
    <property type="project" value="UniProtKB-SubCell"/>
</dbReference>
<comment type="caution">
    <text evidence="11">The sequence shown here is derived from an EMBL/GenBank/DDBJ whole genome shotgun (WGS) entry which is preliminary data.</text>
</comment>